<dbReference type="AlphaFoldDB" id="A0A8F6TZ12"/>
<keyword evidence="1" id="KW-0645">Protease</keyword>
<dbReference type="Proteomes" id="UP000825009">
    <property type="component" value="Chromosome"/>
</dbReference>
<dbReference type="PANTHER" id="PTHR13604">
    <property type="entry name" value="DC12-RELATED"/>
    <property type="match status" value="1"/>
</dbReference>
<dbReference type="EMBL" id="CP079194">
    <property type="protein sequence ID" value="QXT41068.1"/>
    <property type="molecule type" value="Genomic_DNA"/>
</dbReference>
<evidence type="ECO:0000313" key="2">
    <source>
        <dbReference type="EMBL" id="QXT41068.1"/>
    </source>
</evidence>
<name>A0A8F6TZ12_9RHOB</name>
<dbReference type="InterPro" id="IPR003738">
    <property type="entry name" value="SRAP"/>
</dbReference>
<dbReference type="EC" id="3.4.-.-" evidence="1"/>
<sequence length="226" mass="25196">MCGRMTMTHPHDAMARLFQAAPANDLPPVPNYNVCPTNAVAAVTASAEGDDAPQRALRPMRWGFIPHWYKKPNDGPLLINARAETIAEKPAFRSAVRSRRCLIPATGFYEWTKGEDDARLPWYFSRLDGSPMVFAGIWQVWDKGDAPLTTCAVVTTGASDWMAETHHREPVVVAEDDWATWLGENDEKAAPLMRPAPTDTFQRWRVDRAVNSNRADGPELIEPLVA</sequence>
<proteinExistence type="inferred from homology"/>
<dbReference type="Pfam" id="PF02586">
    <property type="entry name" value="SRAP"/>
    <property type="match status" value="1"/>
</dbReference>
<dbReference type="KEGG" id="gce:KYE46_07595"/>
<dbReference type="GO" id="GO:0008233">
    <property type="term" value="F:peptidase activity"/>
    <property type="evidence" value="ECO:0007669"/>
    <property type="project" value="UniProtKB-KW"/>
</dbReference>
<reference evidence="2 3" key="1">
    <citation type="submission" date="2021-07" db="EMBL/GenBank/DDBJ databases">
        <title>A novel Jannaschia species isolated from marine dinoflagellate Ceratoperidinium margalefii.</title>
        <authorList>
            <person name="Jiang Y."/>
            <person name="Li Z."/>
        </authorList>
    </citation>
    <scope>NUCLEOTIDE SEQUENCE [LARGE SCALE GENOMIC DNA]</scope>
    <source>
        <strain evidence="2 3">J12C1-MA-4</strain>
    </source>
</reference>
<organism evidence="2 3">
    <name type="scientific">Gymnodinialimonas ceratoperidinii</name>
    <dbReference type="NCBI Taxonomy" id="2856823"/>
    <lineage>
        <taxon>Bacteria</taxon>
        <taxon>Pseudomonadati</taxon>
        <taxon>Pseudomonadota</taxon>
        <taxon>Alphaproteobacteria</taxon>
        <taxon>Rhodobacterales</taxon>
        <taxon>Paracoccaceae</taxon>
        <taxon>Gymnodinialimonas</taxon>
    </lineage>
</organism>
<evidence type="ECO:0000313" key="3">
    <source>
        <dbReference type="Proteomes" id="UP000825009"/>
    </source>
</evidence>
<dbReference type="PANTHER" id="PTHR13604:SF0">
    <property type="entry name" value="ABASIC SITE PROCESSING PROTEIN HMCES"/>
    <property type="match status" value="1"/>
</dbReference>
<keyword evidence="3" id="KW-1185">Reference proteome</keyword>
<dbReference type="GO" id="GO:0006508">
    <property type="term" value="P:proteolysis"/>
    <property type="evidence" value="ECO:0007669"/>
    <property type="project" value="UniProtKB-KW"/>
</dbReference>
<protein>
    <recommendedName>
        <fullName evidence="1">Abasic site processing protein</fullName>
        <ecNumber evidence="1">3.4.-.-</ecNumber>
    </recommendedName>
</protein>
<comment type="similarity">
    <text evidence="1">Belongs to the SOS response-associated peptidase family.</text>
</comment>
<gene>
    <name evidence="2" type="ORF">KYE46_07595</name>
</gene>
<dbReference type="RefSeq" id="WP_219004659.1">
    <property type="nucleotide sequence ID" value="NZ_CP079194.1"/>
</dbReference>
<evidence type="ECO:0000256" key="1">
    <source>
        <dbReference type="RuleBase" id="RU364100"/>
    </source>
</evidence>
<keyword evidence="1" id="KW-0378">Hydrolase</keyword>
<accession>A0A8F6TZ12</accession>
<dbReference type="GO" id="GO:0003697">
    <property type="term" value="F:single-stranded DNA binding"/>
    <property type="evidence" value="ECO:0007669"/>
    <property type="project" value="InterPro"/>
</dbReference>
<dbReference type="GO" id="GO:0106300">
    <property type="term" value="P:protein-DNA covalent cross-linking repair"/>
    <property type="evidence" value="ECO:0007669"/>
    <property type="project" value="InterPro"/>
</dbReference>